<dbReference type="GO" id="GO:0005576">
    <property type="term" value="C:extracellular region"/>
    <property type="evidence" value="ECO:0007669"/>
    <property type="project" value="UniProtKB-SubCell"/>
</dbReference>
<dbReference type="PROSITE" id="PS60019">
    <property type="entry name" value="I_CONOTOXIN"/>
    <property type="match status" value="1"/>
</dbReference>
<sequence length="71" mass="8024">MVRVTSVGCFLLVIVFLNLIVPTTTSDCIPEGSHCGISSDCCKSTCCMETCEDPCRYTWKRAKLQELFRQR</sequence>
<evidence type="ECO:0000313" key="7">
    <source>
        <dbReference type="EMBL" id="JAB84697.1"/>
    </source>
</evidence>
<protein>
    <submittedName>
        <fullName evidence="7">I2_Vc11.9 prepropeptide</fullName>
    </submittedName>
</protein>
<keyword evidence="6" id="KW-0732">Signal</keyword>
<comment type="similarity">
    <text evidence="2">Belongs to the conotoxin I2 superfamily.</text>
</comment>
<dbReference type="InterPro" id="IPR013141">
    <property type="entry name" value="Conotoxin-I_CS"/>
</dbReference>
<reference evidence="7" key="1">
    <citation type="journal article" date="2014" name="PLoS ONE">
        <title>Diversity of conotoxin gene superfamilies in the venomous snail, Conus victoriae.</title>
        <authorList>
            <person name="Robinson S.D."/>
            <person name="Safavi-Hemami H."/>
            <person name="McIntosh L.D."/>
            <person name="Purcell A.W."/>
            <person name="Norton R.S."/>
            <person name="Papenfuss A.T."/>
        </authorList>
    </citation>
    <scope>NUCLEOTIDE SEQUENCE</scope>
    <source>
        <tissue evidence="7">Venom gland</tissue>
    </source>
</reference>
<feature type="chain" id="PRO_5004851019" evidence="6">
    <location>
        <begin position="27"/>
        <end position="71"/>
    </location>
</feature>
<evidence type="ECO:0000256" key="4">
    <source>
        <dbReference type="ARBA" id="ARBA00022656"/>
    </source>
</evidence>
<keyword evidence="3" id="KW-0964">Secreted</keyword>
<name>W4VSB4_CONVC</name>
<evidence type="ECO:0000256" key="6">
    <source>
        <dbReference type="SAM" id="SignalP"/>
    </source>
</evidence>
<evidence type="ECO:0000256" key="1">
    <source>
        <dbReference type="ARBA" id="ARBA00004613"/>
    </source>
</evidence>
<evidence type="ECO:0000256" key="5">
    <source>
        <dbReference type="ARBA" id="ARBA00023157"/>
    </source>
</evidence>
<dbReference type="EMBL" id="GAIH01000020">
    <property type="protein sequence ID" value="JAB84697.1"/>
    <property type="molecule type" value="mRNA"/>
</dbReference>
<dbReference type="Pfam" id="PF17557">
    <property type="entry name" value="Conotoxin_I2"/>
    <property type="match status" value="1"/>
</dbReference>
<feature type="signal peptide" evidence="6">
    <location>
        <begin position="1"/>
        <end position="26"/>
    </location>
</feature>
<organism evidence="7">
    <name type="scientific">Conus victoriae</name>
    <name type="common">Queen Victoria cone</name>
    <dbReference type="NCBI Taxonomy" id="319920"/>
    <lineage>
        <taxon>Eukaryota</taxon>
        <taxon>Metazoa</taxon>
        <taxon>Spiralia</taxon>
        <taxon>Lophotrochozoa</taxon>
        <taxon>Mollusca</taxon>
        <taxon>Gastropoda</taxon>
        <taxon>Caenogastropoda</taxon>
        <taxon>Neogastropoda</taxon>
        <taxon>Conoidea</taxon>
        <taxon>Conidae</taxon>
        <taxon>Conus</taxon>
        <taxon>Cylinder</taxon>
    </lineage>
</organism>
<proteinExistence type="evidence at transcript level"/>
<dbReference type="InterPro" id="IPR020242">
    <property type="entry name" value="Conotoxin_I2"/>
</dbReference>
<keyword evidence="5" id="KW-1015">Disulfide bond</keyword>
<accession>W4VSB4</accession>
<keyword evidence="4" id="KW-0800">Toxin</keyword>
<reference evidence="7" key="2">
    <citation type="submission" date="2015-04" db="EMBL/GenBank/DDBJ databases">
        <authorList>
            <person name="Robinson S.D."/>
            <person name="Li Q."/>
            <person name="Bandyopadhyay P.K."/>
            <person name="Gajewiak J."/>
            <person name="Yandell M."/>
            <person name="Papenfuss A.T."/>
            <person name="Purcell A.W."/>
            <person name="Olivera B.M."/>
            <person name="Norton R.S."/>
            <person name="Safavi-Hemami H."/>
        </authorList>
    </citation>
    <scope>NUCLEOTIDE SEQUENCE</scope>
    <source>
        <tissue evidence="7">Venom gland</tissue>
    </source>
</reference>
<dbReference type="GO" id="GO:0090729">
    <property type="term" value="F:toxin activity"/>
    <property type="evidence" value="ECO:0007669"/>
    <property type="project" value="UniProtKB-KW"/>
</dbReference>
<evidence type="ECO:0000256" key="3">
    <source>
        <dbReference type="ARBA" id="ARBA00022525"/>
    </source>
</evidence>
<dbReference type="AlphaFoldDB" id="W4VSB4"/>
<evidence type="ECO:0000256" key="2">
    <source>
        <dbReference type="ARBA" id="ARBA00007388"/>
    </source>
</evidence>
<comment type="subcellular location">
    <subcellularLocation>
        <location evidence="1">Secreted</location>
    </subcellularLocation>
</comment>